<feature type="signal peptide" evidence="2">
    <location>
        <begin position="1"/>
        <end position="16"/>
    </location>
</feature>
<reference evidence="4" key="1">
    <citation type="journal article" date="2021" name="Nat. Commun.">
        <title>Genetic determinants of endophytism in the Arabidopsis root mycobiome.</title>
        <authorList>
            <person name="Mesny F."/>
            <person name="Miyauchi S."/>
            <person name="Thiergart T."/>
            <person name="Pickel B."/>
            <person name="Atanasova L."/>
            <person name="Karlsson M."/>
            <person name="Huettel B."/>
            <person name="Barry K.W."/>
            <person name="Haridas S."/>
            <person name="Chen C."/>
            <person name="Bauer D."/>
            <person name="Andreopoulos W."/>
            <person name="Pangilinan J."/>
            <person name="LaButti K."/>
            <person name="Riley R."/>
            <person name="Lipzen A."/>
            <person name="Clum A."/>
            <person name="Drula E."/>
            <person name="Henrissat B."/>
            <person name="Kohler A."/>
            <person name="Grigoriev I.V."/>
            <person name="Martin F.M."/>
            <person name="Hacquard S."/>
        </authorList>
    </citation>
    <scope>NUCLEOTIDE SEQUENCE</scope>
    <source>
        <strain evidence="4">MPI-SDFR-AT-0120</strain>
    </source>
</reference>
<name>A0A8K0RGH6_9PLEO</name>
<proteinExistence type="predicted"/>
<evidence type="ECO:0000259" key="3">
    <source>
        <dbReference type="Pfam" id="PF24854"/>
    </source>
</evidence>
<keyword evidence="1" id="KW-0812">Transmembrane</keyword>
<dbReference type="Pfam" id="PF24854">
    <property type="entry name" value="DUF7728"/>
    <property type="match status" value="1"/>
</dbReference>
<evidence type="ECO:0000313" key="5">
    <source>
        <dbReference type="Proteomes" id="UP000813461"/>
    </source>
</evidence>
<keyword evidence="5" id="KW-1185">Reference proteome</keyword>
<accession>A0A8K0RGH6</accession>
<sequence>MRSFLAFSAFVAFVSSAEWNISQPLTQWADEIIPHYAPEITTVEEKKVYVVKLDCPGCPFAIKKSDSEAEWQEPPQENALRLQFELDAMHSSTPSLLLNGRRILPLEPIPPNINAYQVPTNISAEEMQLLWVGPTAGVQLPLQYEHTVLRTQENGKLWVQFDVTGLPLSENNDPRFPFLTGDLVKLDMEEQKLVQVLLRNETNDLSIEDIQVVARKDRAQPYRMKCGRLAMVQTAFDPTEWDEYGKFGTEARLQNMVASKIGEVWSDGFQRNSLLLPLGLLLAFGVFMLRRWYVRRQDERRDVEDDAEIALLNRDYEDAPPAYADIPVIKIEEYD</sequence>
<protein>
    <recommendedName>
        <fullName evidence="3">DUF7728 domain-containing protein</fullName>
    </recommendedName>
</protein>
<dbReference type="Proteomes" id="UP000813461">
    <property type="component" value="Unassembled WGS sequence"/>
</dbReference>
<dbReference type="OrthoDB" id="5409353at2759"/>
<gene>
    <name evidence="4" type="ORF">FB567DRAFT_177807</name>
</gene>
<comment type="caution">
    <text evidence="4">The sequence shown here is derived from an EMBL/GenBank/DDBJ whole genome shotgun (WGS) entry which is preliminary data.</text>
</comment>
<feature type="domain" description="DUF7728" evidence="3">
    <location>
        <begin position="50"/>
        <end position="127"/>
    </location>
</feature>
<evidence type="ECO:0000313" key="4">
    <source>
        <dbReference type="EMBL" id="KAH7093629.1"/>
    </source>
</evidence>
<dbReference type="InterPro" id="IPR056145">
    <property type="entry name" value="DUF7728"/>
</dbReference>
<feature type="transmembrane region" description="Helical" evidence="1">
    <location>
        <begin position="274"/>
        <end position="293"/>
    </location>
</feature>
<keyword evidence="2" id="KW-0732">Signal</keyword>
<keyword evidence="1" id="KW-0472">Membrane</keyword>
<evidence type="ECO:0000256" key="1">
    <source>
        <dbReference type="SAM" id="Phobius"/>
    </source>
</evidence>
<keyword evidence="1" id="KW-1133">Transmembrane helix</keyword>
<dbReference type="AlphaFoldDB" id="A0A8K0RGH6"/>
<dbReference type="EMBL" id="JAGMVJ010000002">
    <property type="protein sequence ID" value="KAH7093629.1"/>
    <property type="molecule type" value="Genomic_DNA"/>
</dbReference>
<organism evidence="4 5">
    <name type="scientific">Paraphoma chrysanthemicola</name>
    <dbReference type="NCBI Taxonomy" id="798071"/>
    <lineage>
        <taxon>Eukaryota</taxon>
        <taxon>Fungi</taxon>
        <taxon>Dikarya</taxon>
        <taxon>Ascomycota</taxon>
        <taxon>Pezizomycotina</taxon>
        <taxon>Dothideomycetes</taxon>
        <taxon>Pleosporomycetidae</taxon>
        <taxon>Pleosporales</taxon>
        <taxon>Pleosporineae</taxon>
        <taxon>Phaeosphaeriaceae</taxon>
        <taxon>Paraphoma</taxon>
    </lineage>
</organism>
<feature type="chain" id="PRO_5035457913" description="DUF7728 domain-containing protein" evidence="2">
    <location>
        <begin position="17"/>
        <end position="335"/>
    </location>
</feature>
<evidence type="ECO:0000256" key="2">
    <source>
        <dbReference type="SAM" id="SignalP"/>
    </source>
</evidence>